<dbReference type="Proteomes" id="UP000663881">
    <property type="component" value="Unassembled WGS sequence"/>
</dbReference>
<organism evidence="1 2">
    <name type="scientific">Adineta steineri</name>
    <dbReference type="NCBI Taxonomy" id="433720"/>
    <lineage>
        <taxon>Eukaryota</taxon>
        <taxon>Metazoa</taxon>
        <taxon>Spiralia</taxon>
        <taxon>Gnathifera</taxon>
        <taxon>Rotifera</taxon>
        <taxon>Eurotatoria</taxon>
        <taxon>Bdelloidea</taxon>
        <taxon>Adinetida</taxon>
        <taxon>Adinetidae</taxon>
        <taxon>Adineta</taxon>
    </lineage>
</organism>
<reference evidence="1" key="1">
    <citation type="submission" date="2021-02" db="EMBL/GenBank/DDBJ databases">
        <authorList>
            <person name="Nowell W R."/>
        </authorList>
    </citation>
    <scope>NUCLEOTIDE SEQUENCE</scope>
</reference>
<dbReference type="AlphaFoldDB" id="A0A820HMX3"/>
<accession>A0A820HMX3</accession>
<evidence type="ECO:0000313" key="2">
    <source>
        <dbReference type="Proteomes" id="UP000663881"/>
    </source>
</evidence>
<feature type="non-terminal residue" evidence="1">
    <location>
        <position position="81"/>
    </location>
</feature>
<proteinExistence type="predicted"/>
<evidence type="ECO:0000313" key="1">
    <source>
        <dbReference type="EMBL" id="CAF4297217.1"/>
    </source>
</evidence>
<sequence>MKSPVPTNLFSLIEQQKPVIARTSEELSKLSADDLASWGVEHGAEMEYRAELARRISATFNNADTILMFDNITPAGLNGLT</sequence>
<dbReference type="EMBL" id="CAJOAY010016125">
    <property type="protein sequence ID" value="CAF4297217.1"/>
    <property type="molecule type" value="Genomic_DNA"/>
</dbReference>
<gene>
    <name evidence="1" type="ORF">OKA104_LOCUS46021</name>
</gene>
<name>A0A820HMX3_9BILA</name>
<comment type="caution">
    <text evidence="1">The sequence shown here is derived from an EMBL/GenBank/DDBJ whole genome shotgun (WGS) entry which is preliminary data.</text>
</comment>
<protein>
    <submittedName>
        <fullName evidence="1">Uncharacterized protein</fullName>
    </submittedName>
</protein>